<dbReference type="Proteomes" id="UP000188605">
    <property type="component" value="Unassembled WGS sequence"/>
</dbReference>
<dbReference type="EMBL" id="LJDB01000102">
    <property type="protein sequence ID" value="ONI37908.1"/>
    <property type="molecule type" value="Genomic_DNA"/>
</dbReference>
<accession>A0ACC8X7T5</accession>
<sequence length="531" mass="61496">MDKIIQSLYNRKSVREFTNQDVAPQIKEELLKATVQAPTAGNQMMYSIIDVTDPRLKEQLAKSCDNQPFIATAPLVFIFVADHTRWHRSFNIAGANPREIGVGDLFLSITDTAIAAQNMVVAAEAMGLGSCYIGDILEQCELHRELLNLPEKSVPVCMLVIGYPTEKQKNRTKPARFDIKYIVGENSYPHLSDVELISCYTDRENSTKSFDEYMKAFCKRKFNSEFSMEMNRSVEEYLKAYHKPCNKVFVYGTLMKGHYNHDYYLAKATYLGERVLDGYELYDLGAYPGIVARKGEKVRGELYQIEEDMLADLDILEGEGTLYNRLTVEVEDEQNLTKERAYVYIYNNDITRYTKIPFCDQPWRKASRQNRFEENYFEEEEYVWYASYGSNILYERFLYYIKGGKFNNREYLGCENTQLPLEDEPILIPYQLYFGNSSPTWGGSGVAFLDVEVSGITMGRMYLITRDQFEDIWEQEGNYKNWYNKVVCLGEKDGIEILTFTNETRRPANPPSETYLEIIKKGIAEIYPDIN</sequence>
<reference evidence="1" key="1">
    <citation type="submission" date="2016-08" db="EMBL/GenBank/DDBJ databases">
        <authorList>
            <person name="Ngugi D.K."/>
            <person name="Miyake S."/>
            <person name="Stingl U."/>
        </authorList>
    </citation>
    <scope>NUCLEOTIDE SEQUENCE</scope>
    <source>
        <strain evidence="1">SCG-B11WGA-EpuloA1</strain>
    </source>
</reference>
<keyword evidence="2" id="KW-1185">Reference proteome</keyword>
<name>A0ACC8X7T5_9FIRM</name>
<gene>
    <name evidence="1" type="ORF">AN396_12185</name>
</gene>
<evidence type="ECO:0000313" key="1">
    <source>
        <dbReference type="EMBL" id="ONI37908.1"/>
    </source>
</evidence>
<evidence type="ECO:0000313" key="2">
    <source>
        <dbReference type="Proteomes" id="UP000188605"/>
    </source>
</evidence>
<proteinExistence type="predicted"/>
<comment type="caution">
    <text evidence="1">The sequence shown here is derived from an EMBL/GenBank/DDBJ whole genome shotgun (WGS) entry which is preliminary data.</text>
</comment>
<organism evidence="1 2">
    <name type="scientific">Candidatus Epulonipiscium fishelsonii</name>
    <dbReference type="NCBI Taxonomy" id="77094"/>
    <lineage>
        <taxon>Bacteria</taxon>
        <taxon>Bacillati</taxon>
        <taxon>Bacillota</taxon>
        <taxon>Clostridia</taxon>
        <taxon>Lachnospirales</taxon>
        <taxon>Lachnospiraceae</taxon>
        <taxon>Candidatus Epulonipiscium</taxon>
    </lineage>
</organism>
<protein>
    <submittedName>
        <fullName evidence="1">Uncharacterized protein</fullName>
    </submittedName>
</protein>